<evidence type="ECO:0008006" key="4">
    <source>
        <dbReference type="Google" id="ProtNLM"/>
    </source>
</evidence>
<feature type="transmembrane region" description="Helical" evidence="1">
    <location>
        <begin position="146"/>
        <end position="168"/>
    </location>
</feature>
<organism evidence="2 3">
    <name type="scientific">Nannocystis punicea</name>
    <dbReference type="NCBI Taxonomy" id="2995304"/>
    <lineage>
        <taxon>Bacteria</taxon>
        <taxon>Pseudomonadati</taxon>
        <taxon>Myxococcota</taxon>
        <taxon>Polyangia</taxon>
        <taxon>Nannocystales</taxon>
        <taxon>Nannocystaceae</taxon>
        <taxon>Nannocystis</taxon>
    </lineage>
</organism>
<evidence type="ECO:0000256" key="1">
    <source>
        <dbReference type="SAM" id="Phobius"/>
    </source>
</evidence>
<gene>
    <name evidence="2" type="ORF">O0S08_11865</name>
</gene>
<evidence type="ECO:0000313" key="3">
    <source>
        <dbReference type="Proteomes" id="UP001164459"/>
    </source>
</evidence>
<keyword evidence="3" id="KW-1185">Reference proteome</keyword>
<dbReference type="Proteomes" id="UP001164459">
    <property type="component" value="Chromosome"/>
</dbReference>
<dbReference type="RefSeq" id="WP_269039199.1">
    <property type="nucleotide sequence ID" value="NZ_CP114040.1"/>
</dbReference>
<dbReference type="EMBL" id="CP114040">
    <property type="protein sequence ID" value="WAS96835.1"/>
    <property type="molecule type" value="Genomic_DNA"/>
</dbReference>
<accession>A0ABY7HCM2</accession>
<feature type="transmembrane region" description="Helical" evidence="1">
    <location>
        <begin position="230"/>
        <end position="251"/>
    </location>
</feature>
<reference evidence="2" key="1">
    <citation type="submission" date="2022-11" db="EMBL/GenBank/DDBJ databases">
        <title>Minimal conservation of predation-associated metabolite biosynthetic gene clusters underscores biosynthetic potential of Myxococcota including descriptions for ten novel species: Archangium lansinium sp. nov., Myxococcus landrumus sp. nov., Nannocystis bai.</title>
        <authorList>
            <person name="Ahearne A."/>
            <person name="Stevens C."/>
            <person name="Dowd S."/>
        </authorList>
    </citation>
    <scope>NUCLEOTIDE SEQUENCE</scope>
    <source>
        <strain evidence="2">Fl3</strain>
    </source>
</reference>
<feature type="transmembrane region" description="Helical" evidence="1">
    <location>
        <begin position="114"/>
        <end position="134"/>
    </location>
</feature>
<keyword evidence="1" id="KW-0812">Transmembrane</keyword>
<protein>
    <recommendedName>
        <fullName evidence="4">DUF4013 domain-containing protein</fullName>
    </recommendedName>
</protein>
<keyword evidence="1" id="KW-1133">Transmembrane helix</keyword>
<sequence>MKSLRRVLRVPGLWLGLCALHLGLAWGAAQLVFGAVRRAMGGHLWVHPDRLIAALVELLPLNPALLAVFVAAAVASGLLGAAIALLVRGGALLRLDDPSDRGTRAWAEFGRASLGNLPVLALIGLYGLVLRLVLSFVANALAGSHALVELVVLILLLTFATCSGDLAAARRVLRGERGVHPREYLRACLDVAKNPRLWLASGALTLARWAVAGAIVLVAVHGSGEAWSSWAARGLACVAVFLALWRMAVAVEASRRA</sequence>
<name>A0ABY7HCM2_9BACT</name>
<proteinExistence type="predicted"/>
<evidence type="ECO:0000313" key="2">
    <source>
        <dbReference type="EMBL" id="WAS96835.1"/>
    </source>
</evidence>
<feature type="transmembrane region" description="Helical" evidence="1">
    <location>
        <begin position="64"/>
        <end position="93"/>
    </location>
</feature>
<feature type="transmembrane region" description="Helical" evidence="1">
    <location>
        <begin position="206"/>
        <end position="224"/>
    </location>
</feature>
<keyword evidence="1" id="KW-0472">Membrane</keyword>